<protein>
    <submittedName>
        <fullName evidence="8">GGDEFmembrane protein, putative diguanylate cyclase</fullName>
    </submittedName>
</protein>
<keyword evidence="3 6" id="KW-0812">Transmembrane</keyword>
<dbReference type="Gene3D" id="3.30.450.20">
    <property type="entry name" value="PAS domain"/>
    <property type="match status" value="1"/>
</dbReference>
<feature type="transmembrane region" description="Helical" evidence="6">
    <location>
        <begin position="280"/>
        <end position="299"/>
    </location>
</feature>
<dbReference type="NCBIfam" id="TIGR00254">
    <property type="entry name" value="GGDEF"/>
    <property type="match status" value="1"/>
</dbReference>
<dbReference type="SUPFAM" id="SSF55073">
    <property type="entry name" value="Nucleotide cyclase"/>
    <property type="match status" value="1"/>
</dbReference>
<dbReference type="CDD" id="cd01949">
    <property type="entry name" value="GGDEF"/>
    <property type="match status" value="1"/>
</dbReference>
<evidence type="ECO:0000256" key="3">
    <source>
        <dbReference type="ARBA" id="ARBA00022692"/>
    </source>
</evidence>
<organism evidence="8 9">
    <name type="scientific">Alkalihalophilus pseudofirmus (strain ATCC BAA-2126 / JCM 17055 / OF4)</name>
    <name type="common">Bacillus pseudofirmus</name>
    <dbReference type="NCBI Taxonomy" id="398511"/>
    <lineage>
        <taxon>Bacteria</taxon>
        <taxon>Bacillati</taxon>
        <taxon>Bacillota</taxon>
        <taxon>Bacilli</taxon>
        <taxon>Bacillales</taxon>
        <taxon>Bacillaceae</taxon>
        <taxon>Alkalihalophilus</taxon>
    </lineage>
</organism>
<name>D3FWU8_ALKPO</name>
<evidence type="ECO:0000256" key="1">
    <source>
        <dbReference type="ARBA" id="ARBA00004651"/>
    </source>
</evidence>
<evidence type="ECO:0000256" key="6">
    <source>
        <dbReference type="SAM" id="Phobius"/>
    </source>
</evidence>
<dbReference type="KEGG" id="bpf:BpOF4_12725"/>
<evidence type="ECO:0000313" key="9">
    <source>
        <dbReference type="Proteomes" id="UP000001544"/>
    </source>
</evidence>
<reference evidence="8 9" key="1">
    <citation type="journal article" date="2011" name="Environ. Microbiol.">
        <title>Genome of alkaliphilic Bacillus pseudofirmus OF4 reveals adaptations that support the ability to grow in an external pH range from 7.5 to 11.4.</title>
        <authorList>
            <person name="Janto B."/>
            <person name="Ahmed A."/>
            <person name="Ito M."/>
            <person name="Liu J."/>
            <person name="Hicks D.B."/>
            <person name="Pagni S."/>
            <person name="Fackelmayer O.J."/>
            <person name="Smith T.A."/>
            <person name="Earl J."/>
            <person name="Elbourne L.D."/>
            <person name="Hassan K."/>
            <person name="Paulsen I.T."/>
            <person name="Kolsto A.B."/>
            <person name="Tourasse N.J."/>
            <person name="Ehrlich G.D."/>
            <person name="Boissy R."/>
            <person name="Ivey D.M."/>
            <person name="Li G."/>
            <person name="Xue Y."/>
            <person name="Ma Y."/>
            <person name="Hu F.Z."/>
            <person name="Krulwich T.A."/>
        </authorList>
    </citation>
    <scope>NUCLEOTIDE SEQUENCE [LARGE SCALE GENOMIC DNA]</scope>
    <source>
        <strain evidence="9">ATCC BAA-2126 / JCM 17055 / OF4</strain>
    </source>
</reference>
<dbReference type="PANTHER" id="PTHR45138">
    <property type="entry name" value="REGULATORY COMPONENTS OF SENSORY TRANSDUCTION SYSTEM"/>
    <property type="match status" value="1"/>
</dbReference>
<dbReference type="InterPro" id="IPR043128">
    <property type="entry name" value="Rev_trsase/Diguanyl_cyclase"/>
</dbReference>
<dbReference type="InterPro" id="IPR029151">
    <property type="entry name" value="Sensor-like_sf"/>
</dbReference>
<evidence type="ECO:0000256" key="5">
    <source>
        <dbReference type="ARBA" id="ARBA00023136"/>
    </source>
</evidence>
<dbReference type="PANTHER" id="PTHR45138:SF9">
    <property type="entry name" value="DIGUANYLATE CYCLASE DGCM-RELATED"/>
    <property type="match status" value="1"/>
</dbReference>
<keyword evidence="4 6" id="KW-1133">Transmembrane helix</keyword>
<proteinExistence type="predicted"/>
<dbReference type="InterPro" id="IPR029787">
    <property type="entry name" value="Nucleotide_cyclase"/>
</dbReference>
<dbReference type="AlphaFoldDB" id="D3FWU8"/>
<evidence type="ECO:0000259" key="7">
    <source>
        <dbReference type="PROSITE" id="PS50887"/>
    </source>
</evidence>
<dbReference type="eggNOG" id="COG2199">
    <property type="taxonomic scope" value="Bacteria"/>
</dbReference>
<dbReference type="HOGENOM" id="CLU_000445_134_6_9"/>
<dbReference type="Proteomes" id="UP000001544">
    <property type="component" value="Chromosome"/>
</dbReference>
<accession>D3FWU8</accession>
<dbReference type="STRING" id="398511.BpOF4_12725"/>
<keyword evidence="9" id="KW-1185">Reference proteome</keyword>
<dbReference type="GO" id="GO:0052621">
    <property type="term" value="F:diguanylate cyclase activity"/>
    <property type="evidence" value="ECO:0007669"/>
    <property type="project" value="TreeGrafter"/>
</dbReference>
<keyword evidence="2" id="KW-1003">Cell membrane</keyword>
<dbReference type="Pfam" id="PF02743">
    <property type="entry name" value="dCache_1"/>
    <property type="match status" value="1"/>
</dbReference>
<dbReference type="EMBL" id="CP001878">
    <property type="protein sequence ID" value="ADC50596.1"/>
    <property type="molecule type" value="Genomic_DNA"/>
</dbReference>
<keyword evidence="5 6" id="KW-0472">Membrane</keyword>
<dbReference type="GO" id="GO:0005886">
    <property type="term" value="C:plasma membrane"/>
    <property type="evidence" value="ECO:0007669"/>
    <property type="project" value="UniProtKB-SubCell"/>
</dbReference>
<evidence type="ECO:0000256" key="2">
    <source>
        <dbReference type="ARBA" id="ARBA00022475"/>
    </source>
</evidence>
<evidence type="ECO:0000256" key="4">
    <source>
        <dbReference type="ARBA" id="ARBA00022989"/>
    </source>
</evidence>
<dbReference type="CDD" id="cd12912">
    <property type="entry name" value="PDC2_MCP_like"/>
    <property type="match status" value="1"/>
</dbReference>
<sequence length="514" mass="58029">MLKKSLRFWILTLLCLTMFGLLSSTLLVSYIVTKENAINHTMEINRVYSEKLAQITDQSFESMKESLSLRAIDMVPLLNDEEGLTTALYHYLRSSNYFNSIAVINEEAKILTSAPALDVIGFHVHSIGITEALQKKETLISDLYDGVVGQKILLISSPLQDHEGNYYGLLAGVIYLQDHNIIETVLGEHFSQDGSYVYVVDQHGSIIYHADRNRIGEVVSENPVVKKLMNGESGAMKVTNTKEIDMLAGYTHIPSSNWGIVSQTPYEVIMEPVLGTIKKMMFYSIPFVLLTFLLARMFANRIAYPLQQLAMQTFELKENNNTVNETKIPTWYFEAERLNHTFKAYIQNQESQLQSATKEALTDPLTGLANRRALIKTLQALQEQMHFSIILIDIDHFKTVNDTLGHKTGDETLVFFAEAMQRITREKDVCGRFGGEEFMIILPETGTQDAIDVAKRLKDFLQDTISPAGRVITFSAGIGFYCDSYEGEIDQFLNLVDAALYKAKDQGRNQYKTA</sequence>
<feature type="domain" description="GGDEF" evidence="7">
    <location>
        <begin position="385"/>
        <end position="514"/>
    </location>
</feature>
<dbReference type="FunFam" id="3.30.70.270:FF:000001">
    <property type="entry name" value="Diguanylate cyclase domain protein"/>
    <property type="match status" value="1"/>
</dbReference>
<dbReference type="Pfam" id="PF00990">
    <property type="entry name" value="GGDEF"/>
    <property type="match status" value="1"/>
</dbReference>
<dbReference type="RefSeq" id="WP_012957960.1">
    <property type="nucleotide sequence ID" value="NC_013791.2"/>
</dbReference>
<dbReference type="InterPro" id="IPR050469">
    <property type="entry name" value="Diguanylate_Cyclase"/>
</dbReference>
<comment type="subcellular location">
    <subcellularLocation>
        <location evidence="1">Cell membrane</location>
        <topology evidence="1">Multi-pass membrane protein</topology>
    </subcellularLocation>
</comment>
<dbReference type="SMART" id="SM00267">
    <property type="entry name" value="GGDEF"/>
    <property type="match status" value="1"/>
</dbReference>
<dbReference type="Gene3D" id="3.30.70.270">
    <property type="match status" value="1"/>
</dbReference>
<dbReference type="PROSITE" id="PS50887">
    <property type="entry name" value="GGDEF"/>
    <property type="match status" value="1"/>
</dbReference>
<dbReference type="SUPFAM" id="SSF103190">
    <property type="entry name" value="Sensory domain-like"/>
    <property type="match status" value="1"/>
</dbReference>
<evidence type="ECO:0000313" key="8">
    <source>
        <dbReference type="EMBL" id="ADC50596.1"/>
    </source>
</evidence>
<gene>
    <name evidence="8" type="ordered locus">BpOF4_12725</name>
</gene>
<dbReference type="InterPro" id="IPR000160">
    <property type="entry name" value="GGDEF_dom"/>
</dbReference>
<dbReference type="InterPro" id="IPR033479">
    <property type="entry name" value="dCache_1"/>
</dbReference>